<evidence type="ECO:0000259" key="1">
    <source>
        <dbReference type="PROSITE" id="PS50883"/>
    </source>
</evidence>
<evidence type="ECO:0000313" key="3">
    <source>
        <dbReference type="EMBL" id="KPR50760.1"/>
    </source>
</evidence>
<proteinExistence type="predicted"/>
<gene>
    <name evidence="3" type="ORF">AN672_22955</name>
    <name evidence="2" type="ORF">I9Y29_001159</name>
</gene>
<dbReference type="InterPro" id="IPR035919">
    <property type="entry name" value="EAL_sf"/>
</dbReference>
<evidence type="ECO:0000313" key="4">
    <source>
        <dbReference type="Proteomes" id="UP000050520"/>
    </source>
</evidence>
<dbReference type="InterPro" id="IPR001633">
    <property type="entry name" value="EAL_dom"/>
</dbReference>
<reference evidence="2" key="3">
    <citation type="journal article" date="2018" name="Genome Biol.">
        <title>SKESA: strategic k-mer extension for scrupulous assemblies.</title>
        <authorList>
            <person name="Souvorov A."/>
            <person name="Agarwala R."/>
            <person name="Lipman D.J."/>
        </authorList>
    </citation>
    <scope>NUCLEOTIDE SEQUENCE</scope>
    <source>
        <strain evidence="2">O50</strain>
    </source>
</reference>
<protein>
    <submittedName>
        <fullName evidence="3">Diguanylate cyclase</fullName>
    </submittedName>
    <submittedName>
        <fullName evidence="2">EAL domain-containing protein</fullName>
    </submittedName>
</protein>
<dbReference type="Proteomes" id="UP000855471">
    <property type="component" value="Unassembled WGS sequence"/>
</dbReference>
<accession>A0A0P8HBC9</accession>
<dbReference type="SUPFAM" id="SSF141868">
    <property type="entry name" value="EAL domain-like"/>
    <property type="match status" value="1"/>
</dbReference>
<reference evidence="2" key="4">
    <citation type="submission" date="2020-09" db="EMBL/GenBank/DDBJ databases">
        <authorList>
            <consortium name="NCBI Pathogen Detection Project"/>
        </authorList>
    </citation>
    <scope>NUCLEOTIDE SEQUENCE</scope>
    <source>
        <strain evidence="2">O50</strain>
    </source>
</reference>
<dbReference type="Gene3D" id="3.20.20.450">
    <property type="entry name" value="EAL domain"/>
    <property type="match status" value="1"/>
</dbReference>
<dbReference type="Proteomes" id="UP000050520">
    <property type="component" value="Unassembled WGS sequence"/>
</dbReference>
<sequence length="53" mass="6059">MALMQKLAPASVQRVIELAKKMNLRAIAEGVETQVQAHYLRLKNCDFLQDQFV</sequence>
<reference evidence="3 4" key="2">
    <citation type="journal article" date="2017" name="PLoS ONE">
        <title>Genomic and phenotypic characterisation of fluoroquinolone resistance mechanisms in Enterobacteriaceae in Durban, South Africa.</title>
        <authorList>
            <person name="Osei Sekyere J."/>
            <person name="Amoako D.G."/>
        </authorList>
    </citation>
    <scope>NUCLEOTIDE SEQUENCE [LARGE SCALE GENOMIC DNA]</scope>
    <source>
        <strain evidence="3 4">ST62:944112508</strain>
    </source>
</reference>
<comment type="caution">
    <text evidence="2">The sequence shown here is derived from an EMBL/GenBank/DDBJ whole genome shotgun (WGS) entry which is preliminary data.</text>
</comment>
<name>A0A0P8HBC9_CITFR</name>
<dbReference type="AlphaFoldDB" id="A0A0P8HBC9"/>
<dbReference type="PROSITE" id="PS50883">
    <property type="entry name" value="EAL"/>
    <property type="match status" value="1"/>
</dbReference>
<reference evidence="4" key="1">
    <citation type="submission" date="2015-09" db="EMBL/GenBank/DDBJ databases">
        <title>Prevalence of NDMs in South Africa.</title>
        <authorList>
            <person name="Osei Sekyere J."/>
            <person name="Govinden U."/>
            <person name="Essack S."/>
            <person name="Haldorsen B."/>
            <person name="Samuelsen O."/>
            <person name="Aasnaes B."/>
            <person name="Sundsfjord A."/>
        </authorList>
    </citation>
    <scope>NUCLEOTIDE SEQUENCE [LARGE SCALE GENOMIC DNA]</scope>
    <source>
        <strain evidence="4">ST62:944112508</strain>
    </source>
</reference>
<feature type="domain" description="EAL" evidence="1">
    <location>
        <begin position="1"/>
        <end position="53"/>
    </location>
</feature>
<dbReference type="EMBL" id="LJEB01000121">
    <property type="protein sequence ID" value="KPR50760.1"/>
    <property type="molecule type" value="Genomic_DNA"/>
</dbReference>
<organism evidence="2">
    <name type="scientific">Citrobacter freundii</name>
    <dbReference type="NCBI Taxonomy" id="546"/>
    <lineage>
        <taxon>Bacteria</taxon>
        <taxon>Pseudomonadati</taxon>
        <taxon>Pseudomonadota</taxon>
        <taxon>Gammaproteobacteria</taxon>
        <taxon>Enterobacterales</taxon>
        <taxon>Enterobacteriaceae</taxon>
        <taxon>Citrobacter</taxon>
        <taxon>Citrobacter freundii complex</taxon>
    </lineage>
</organism>
<dbReference type="EMBL" id="DACSXJ010000005">
    <property type="protein sequence ID" value="HAT3896749.1"/>
    <property type="molecule type" value="Genomic_DNA"/>
</dbReference>
<evidence type="ECO:0000313" key="2">
    <source>
        <dbReference type="EMBL" id="HAT3896749.1"/>
    </source>
</evidence>